<dbReference type="InterPro" id="IPR005883">
    <property type="entry name" value="PilM"/>
</dbReference>
<dbReference type="PANTHER" id="PTHR32432:SF3">
    <property type="entry name" value="ETHANOLAMINE UTILIZATION PROTEIN EUTJ"/>
    <property type="match status" value="1"/>
</dbReference>
<dbReference type="Proteomes" id="UP001149821">
    <property type="component" value="Unassembled WGS sequence"/>
</dbReference>
<evidence type="ECO:0000313" key="1">
    <source>
        <dbReference type="EMBL" id="MDD1782117.1"/>
    </source>
</evidence>
<dbReference type="EMBL" id="JAJUBB010000008">
    <property type="protein sequence ID" value="MDD1782117.1"/>
    <property type="molecule type" value="Genomic_DNA"/>
</dbReference>
<sequence>MFRGKWAIGLDIGNHSVRAALLESRSSGIVVRDLCSVRLEHASLGEALKSLRKKFSVSKASLRFATKSQVMGIAQSSVAIKRLPASQNVSEQEQYMQIGLQLSESLGLAMDDLLYDYRNLPSGEGIEVFACRKSVLEPTFDALAASGFRLSVVELESHALLRLYGRQQGTLSSFNHALMADINTERLQLCFGVNEKEPIMRDLPLPISIGLNGDGGEKAYFTEQIADTIRRQCQLVRTQFAEDQVTTLWLSGEGNSLIDKEQLEGLLGWDVQMLNPIKDLICQNSVISKMQEPASYWSTAVGLALRGMDDEK</sequence>
<dbReference type="PANTHER" id="PTHR32432">
    <property type="entry name" value="CELL DIVISION PROTEIN FTSA-RELATED"/>
    <property type="match status" value="1"/>
</dbReference>
<dbReference type="Gene3D" id="3.30.1490.300">
    <property type="match status" value="1"/>
</dbReference>
<comment type="caution">
    <text evidence="1">The sequence shown here is derived from an EMBL/GenBank/DDBJ whole genome shotgun (WGS) entry which is preliminary data.</text>
</comment>
<dbReference type="Gene3D" id="3.30.420.40">
    <property type="match status" value="4"/>
</dbReference>
<dbReference type="InterPro" id="IPR050696">
    <property type="entry name" value="FtsA/MreB"/>
</dbReference>
<reference evidence="1" key="1">
    <citation type="submission" date="2021-12" db="EMBL/GenBank/DDBJ databases">
        <title>Enterovibrio ZSDZ35 sp. nov. and Enterovibrio ZSDZ42 sp. nov., isolated from coastal seawater in Qingdao.</title>
        <authorList>
            <person name="Zhang P."/>
        </authorList>
    </citation>
    <scope>NUCLEOTIDE SEQUENCE</scope>
    <source>
        <strain evidence="1">ZSDZ35</strain>
    </source>
</reference>
<protein>
    <submittedName>
        <fullName evidence="1">Pilus assembly protein PilM</fullName>
    </submittedName>
</protein>
<proteinExistence type="predicted"/>
<name>A0ABT5QMA1_9GAMM</name>
<accession>A0ABT5QMA1</accession>
<organism evidence="1 2">
    <name type="scientific">Enterovibrio qingdaonensis</name>
    <dbReference type="NCBI Taxonomy" id="2899818"/>
    <lineage>
        <taxon>Bacteria</taxon>
        <taxon>Pseudomonadati</taxon>
        <taxon>Pseudomonadota</taxon>
        <taxon>Gammaproteobacteria</taxon>
        <taxon>Vibrionales</taxon>
        <taxon>Vibrionaceae</taxon>
        <taxon>Enterovibrio</taxon>
    </lineage>
</organism>
<dbReference type="RefSeq" id="WP_274142755.1">
    <property type="nucleotide sequence ID" value="NZ_JAJUBB010000008.1"/>
</dbReference>
<keyword evidence="2" id="KW-1185">Reference proteome</keyword>
<dbReference type="Pfam" id="PF11104">
    <property type="entry name" value="PilM_2"/>
    <property type="match status" value="1"/>
</dbReference>
<evidence type="ECO:0000313" key="2">
    <source>
        <dbReference type="Proteomes" id="UP001149821"/>
    </source>
</evidence>
<gene>
    <name evidence="1" type="primary">pilM</name>
    <name evidence="1" type="ORF">LRP49_13135</name>
</gene>